<protein>
    <submittedName>
        <fullName evidence="1">7170_t:CDS:1</fullName>
    </submittedName>
</protein>
<comment type="caution">
    <text evidence="1">The sequence shown here is derived from an EMBL/GenBank/DDBJ whole genome shotgun (WGS) entry which is preliminary data.</text>
</comment>
<gene>
    <name evidence="1" type="ORF">RPERSI_LOCUS11315</name>
</gene>
<evidence type="ECO:0000313" key="1">
    <source>
        <dbReference type="EMBL" id="CAG8721250.1"/>
    </source>
</evidence>
<feature type="non-terminal residue" evidence="1">
    <location>
        <position position="1"/>
    </location>
</feature>
<organism evidence="1 2">
    <name type="scientific">Racocetra persica</name>
    <dbReference type="NCBI Taxonomy" id="160502"/>
    <lineage>
        <taxon>Eukaryota</taxon>
        <taxon>Fungi</taxon>
        <taxon>Fungi incertae sedis</taxon>
        <taxon>Mucoromycota</taxon>
        <taxon>Glomeromycotina</taxon>
        <taxon>Glomeromycetes</taxon>
        <taxon>Diversisporales</taxon>
        <taxon>Gigasporaceae</taxon>
        <taxon>Racocetra</taxon>
    </lineage>
</organism>
<reference evidence="1" key="1">
    <citation type="submission" date="2021-06" db="EMBL/GenBank/DDBJ databases">
        <authorList>
            <person name="Kallberg Y."/>
            <person name="Tangrot J."/>
            <person name="Rosling A."/>
        </authorList>
    </citation>
    <scope>NUCLEOTIDE SEQUENCE</scope>
    <source>
        <strain evidence="1">MA461A</strain>
    </source>
</reference>
<dbReference type="Proteomes" id="UP000789920">
    <property type="component" value="Unassembled WGS sequence"/>
</dbReference>
<evidence type="ECO:0000313" key="2">
    <source>
        <dbReference type="Proteomes" id="UP000789920"/>
    </source>
</evidence>
<keyword evidence="2" id="KW-1185">Reference proteome</keyword>
<accession>A0ACA9PV87</accession>
<dbReference type="EMBL" id="CAJVQC010023195">
    <property type="protein sequence ID" value="CAG8721250.1"/>
    <property type="molecule type" value="Genomic_DNA"/>
</dbReference>
<sequence length="48" mass="5692">NEEFSLDVSLLKLMRYSKEPNTSKIFSKYLQQKAYDFIENSLHHPSKS</sequence>
<name>A0ACA9PV87_9GLOM</name>
<proteinExistence type="predicted"/>